<dbReference type="Gene3D" id="2.40.170.20">
    <property type="entry name" value="TonB-dependent receptor, beta-barrel domain"/>
    <property type="match status" value="1"/>
</dbReference>
<protein>
    <submittedName>
        <fullName evidence="18">TonB-dependent receptor</fullName>
    </submittedName>
</protein>
<dbReference type="Pfam" id="PF00593">
    <property type="entry name" value="TonB_dep_Rec_b-barrel"/>
    <property type="match status" value="1"/>
</dbReference>
<name>A0ABX1NW84_9RHOO</name>
<comment type="caution">
    <text evidence="18">The sequence shown here is derived from an EMBL/GenBank/DDBJ whole genome shotgun (WGS) entry which is preliminary data.</text>
</comment>
<evidence type="ECO:0000256" key="8">
    <source>
        <dbReference type="ARBA" id="ARBA00023136"/>
    </source>
</evidence>
<evidence type="ECO:0000256" key="11">
    <source>
        <dbReference type="PROSITE-ProRule" id="PRU01360"/>
    </source>
</evidence>
<sequence length="646" mass="71375">MNIRLSATAVAVAAAFPFAAPAPVFAAAETTGETVIVSATRIDTPDVAATYASEVHTRRDIERSGATTLVDYLARQTSIQIAPYFGNRFTPSINMRGYGTADGHQNVVISLDGRRLNNIDLVPQLLGAIPLADIERIEIAKGSGSVMYGDGATAGTIQIYTRPRTGASLDLNGGSHGAVGATASAGIARERFSASATIDRSEHDGFSDKDPSGHTDESRADNWRVALSGKPADALKLNLDAGSSRIDTRYPGALTLAQFRHDPAQNNGRNYTHQKFDSDYWGVGADYDLTQAWRLSARHHDEDKASEFVQFRFESDYRYVSNDFSLQYLGDALSLTAGVQSFDGLREDAVSETSKRNLGWFVQGQYELARLTLSAGARRERIEYEHDPDFGAHIEDDETLSSWDVGANFRFDDAWSVFGNYNSAFLAPDIDRFFVTDFFTGETSFNGFIEPARVRTVTLGLNHVVPANRLKLSVFHADLKNEIFFEPFTFTNTNIDESHKYGLELQDTWPITPTLTGLLNYTWTRAIIDRDGAGGGAFDGRQLPGVPRHNAVVGLNVKVGEQGNLNLSHSWRSKARAANDFDNNNAQKQREYQSTDLAYRHRVRDVELYAAVTNLFEHENGVWVADDAIYPVDFERTWKLGAKLSF</sequence>
<evidence type="ECO:0000256" key="14">
    <source>
        <dbReference type="SAM" id="MobiDB-lite"/>
    </source>
</evidence>
<reference evidence="18 19" key="1">
    <citation type="submission" date="2019-12" db="EMBL/GenBank/DDBJ databases">
        <title>Comparative genomics gives insights into the taxonomy of the Azoarcus-Aromatoleum group and reveals separate origins of nif in the plant-associated Azoarcus and non-plant-associated Aromatoleum sub-groups.</title>
        <authorList>
            <person name="Lafos M."/>
            <person name="Maluk M."/>
            <person name="Batista M."/>
            <person name="Junghare M."/>
            <person name="Carmona M."/>
            <person name="Faoro H."/>
            <person name="Cruz L.M."/>
            <person name="Battistoni F."/>
            <person name="De Souza E."/>
            <person name="Pedrosa F."/>
            <person name="Chen W.-M."/>
            <person name="Poole P.S."/>
            <person name="Dixon R.A."/>
            <person name="James E.K."/>
        </authorList>
    </citation>
    <scope>NUCLEOTIDE SEQUENCE [LARGE SCALE GENOMIC DNA]</scope>
    <source>
        <strain evidence="18 19">PbN1</strain>
    </source>
</reference>
<dbReference type="PROSITE" id="PS52016">
    <property type="entry name" value="TONB_DEPENDENT_REC_3"/>
    <property type="match status" value="1"/>
</dbReference>
<keyword evidence="4 11" id="KW-1134">Transmembrane beta strand</keyword>
<evidence type="ECO:0000259" key="16">
    <source>
        <dbReference type="Pfam" id="PF00593"/>
    </source>
</evidence>
<evidence type="ECO:0000256" key="3">
    <source>
        <dbReference type="ARBA" id="ARBA00022448"/>
    </source>
</evidence>
<feature type="region of interest" description="Disordered" evidence="14">
    <location>
        <begin position="196"/>
        <end position="221"/>
    </location>
</feature>
<evidence type="ECO:0000256" key="4">
    <source>
        <dbReference type="ARBA" id="ARBA00022452"/>
    </source>
</evidence>
<dbReference type="InterPro" id="IPR037066">
    <property type="entry name" value="Plug_dom_sf"/>
</dbReference>
<keyword evidence="6 15" id="KW-0732">Signal</keyword>
<dbReference type="PANTHER" id="PTHR30069">
    <property type="entry name" value="TONB-DEPENDENT OUTER MEMBRANE RECEPTOR"/>
    <property type="match status" value="1"/>
</dbReference>
<feature type="short sequence motif" description="TonB box" evidence="12">
    <location>
        <begin position="34"/>
        <end position="40"/>
    </location>
</feature>
<keyword evidence="5 11" id="KW-0812">Transmembrane</keyword>
<evidence type="ECO:0000256" key="9">
    <source>
        <dbReference type="ARBA" id="ARBA00023170"/>
    </source>
</evidence>
<dbReference type="SUPFAM" id="SSF56935">
    <property type="entry name" value="Porins"/>
    <property type="match status" value="1"/>
</dbReference>
<dbReference type="PANTHER" id="PTHR30069:SF29">
    <property type="entry name" value="HEMOGLOBIN AND HEMOGLOBIN-HAPTOGLOBIN-BINDING PROTEIN 1-RELATED"/>
    <property type="match status" value="1"/>
</dbReference>
<keyword evidence="9 18" id="KW-0675">Receptor</keyword>
<dbReference type="Pfam" id="PF07715">
    <property type="entry name" value="Plug"/>
    <property type="match status" value="1"/>
</dbReference>
<dbReference type="InterPro" id="IPR036942">
    <property type="entry name" value="Beta-barrel_TonB_sf"/>
</dbReference>
<dbReference type="PROSITE" id="PS00430">
    <property type="entry name" value="TONB_DEPENDENT_REC_1"/>
    <property type="match status" value="1"/>
</dbReference>
<evidence type="ECO:0000256" key="10">
    <source>
        <dbReference type="ARBA" id="ARBA00023237"/>
    </source>
</evidence>
<keyword evidence="19" id="KW-1185">Reference proteome</keyword>
<feature type="chain" id="PRO_5046089738" evidence="15">
    <location>
        <begin position="27"/>
        <end position="646"/>
    </location>
</feature>
<comment type="subcellular location">
    <subcellularLocation>
        <location evidence="1 11">Cell outer membrane</location>
        <topology evidence="1 11">Multi-pass membrane protein</topology>
    </subcellularLocation>
</comment>
<evidence type="ECO:0000313" key="18">
    <source>
        <dbReference type="EMBL" id="NMG15901.1"/>
    </source>
</evidence>
<evidence type="ECO:0000256" key="12">
    <source>
        <dbReference type="PROSITE-ProRule" id="PRU10143"/>
    </source>
</evidence>
<keyword evidence="3 11" id="KW-0813">Transport</keyword>
<feature type="signal peptide" evidence="15">
    <location>
        <begin position="1"/>
        <end position="26"/>
    </location>
</feature>
<accession>A0ABX1NW84</accession>
<feature type="domain" description="TonB-dependent receptor-like beta-barrel" evidence="16">
    <location>
        <begin position="205"/>
        <end position="615"/>
    </location>
</feature>
<evidence type="ECO:0000256" key="5">
    <source>
        <dbReference type="ARBA" id="ARBA00022692"/>
    </source>
</evidence>
<organism evidence="18 19">
    <name type="scientific">Aromatoleum bremense</name>
    <dbReference type="NCBI Taxonomy" id="76115"/>
    <lineage>
        <taxon>Bacteria</taxon>
        <taxon>Pseudomonadati</taxon>
        <taxon>Pseudomonadota</taxon>
        <taxon>Betaproteobacteria</taxon>
        <taxon>Rhodocyclales</taxon>
        <taxon>Rhodocyclaceae</taxon>
        <taxon>Aromatoleum</taxon>
    </lineage>
</organism>
<evidence type="ECO:0000256" key="2">
    <source>
        <dbReference type="ARBA" id="ARBA00009810"/>
    </source>
</evidence>
<evidence type="ECO:0000313" key="19">
    <source>
        <dbReference type="Proteomes" id="UP000633943"/>
    </source>
</evidence>
<evidence type="ECO:0000256" key="7">
    <source>
        <dbReference type="ARBA" id="ARBA00023077"/>
    </source>
</evidence>
<dbReference type="EMBL" id="WTVP01000024">
    <property type="protein sequence ID" value="NMG15901.1"/>
    <property type="molecule type" value="Genomic_DNA"/>
</dbReference>
<gene>
    <name evidence="18" type="ORF">GPA24_10170</name>
</gene>
<dbReference type="Proteomes" id="UP000633943">
    <property type="component" value="Unassembled WGS sequence"/>
</dbReference>
<evidence type="ECO:0000256" key="13">
    <source>
        <dbReference type="RuleBase" id="RU003357"/>
    </source>
</evidence>
<evidence type="ECO:0000256" key="1">
    <source>
        <dbReference type="ARBA" id="ARBA00004571"/>
    </source>
</evidence>
<feature type="domain" description="TonB-dependent receptor plug" evidence="17">
    <location>
        <begin position="49"/>
        <end position="156"/>
    </location>
</feature>
<dbReference type="Gene3D" id="2.170.130.10">
    <property type="entry name" value="TonB-dependent receptor, plug domain"/>
    <property type="match status" value="1"/>
</dbReference>
<keyword evidence="10 11" id="KW-0998">Cell outer membrane</keyword>
<feature type="compositionally biased region" description="Basic and acidic residues" evidence="14">
    <location>
        <begin position="199"/>
        <end position="221"/>
    </location>
</feature>
<dbReference type="CDD" id="cd01347">
    <property type="entry name" value="ligand_gated_channel"/>
    <property type="match status" value="1"/>
</dbReference>
<evidence type="ECO:0000256" key="6">
    <source>
        <dbReference type="ARBA" id="ARBA00022729"/>
    </source>
</evidence>
<evidence type="ECO:0000256" key="15">
    <source>
        <dbReference type="SAM" id="SignalP"/>
    </source>
</evidence>
<keyword evidence="7 12" id="KW-0798">TonB box</keyword>
<dbReference type="InterPro" id="IPR012910">
    <property type="entry name" value="Plug_dom"/>
</dbReference>
<dbReference type="InterPro" id="IPR010916">
    <property type="entry name" value="TonB_box_CS"/>
</dbReference>
<dbReference type="InterPro" id="IPR000531">
    <property type="entry name" value="Beta-barrel_TonB"/>
</dbReference>
<proteinExistence type="inferred from homology"/>
<comment type="similarity">
    <text evidence="2 11 13">Belongs to the TonB-dependent receptor family.</text>
</comment>
<dbReference type="RefSeq" id="WP_169202520.1">
    <property type="nucleotide sequence ID" value="NZ_CP059467.1"/>
</dbReference>
<keyword evidence="8 11" id="KW-0472">Membrane</keyword>
<dbReference type="InterPro" id="IPR039426">
    <property type="entry name" value="TonB-dep_rcpt-like"/>
</dbReference>
<evidence type="ECO:0000259" key="17">
    <source>
        <dbReference type="Pfam" id="PF07715"/>
    </source>
</evidence>